<evidence type="ECO:0000313" key="2">
    <source>
        <dbReference type="Proteomes" id="UP001177260"/>
    </source>
</evidence>
<name>A0ACC3B0S4_9EURO</name>
<dbReference type="Proteomes" id="UP001177260">
    <property type="component" value="Unassembled WGS sequence"/>
</dbReference>
<proteinExistence type="predicted"/>
<comment type="caution">
    <text evidence="1">The sequence shown here is derived from an EMBL/GenBank/DDBJ whole genome shotgun (WGS) entry which is preliminary data.</text>
</comment>
<protein>
    <submittedName>
        <fullName evidence="1">Uncharacterized protein</fullName>
    </submittedName>
</protein>
<keyword evidence="2" id="KW-1185">Reference proteome</keyword>
<reference evidence="1 2" key="1">
    <citation type="journal article" date="2023" name="ACS Omega">
        <title>Identification of the Neoaspergillic Acid Biosynthesis Gene Cluster by Establishing an In Vitro CRISPR-Ribonucleoprotein Genetic System in Aspergillus melleus.</title>
        <authorList>
            <person name="Yuan B."/>
            <person name="Grau M.F."/>
            <person name="Murata R.M."/>
            <person name="Torok T."/>
            <person name="Venkateswaran K."/>
            <person name="Stajich J.E."/>
            <person name="Wang C.C.C."/>
        </authorList>
    </citation>
    <scope>NUCLEOTIDE SEQUENCE [LARGE SCALE GENOMIC DNA]</scope>
    <source>
        <strain evidence="1 2">IMV 1140</strain>
    </source>
</reference>
<evidence type="ECO:0000313" key="1">
    <source>
        <dbReference type="EMBL" id="KAK1143932.1"/>
    </source>
</evidence>
<dbReference type="EMBL" id="JAOPJF010000034">
    <property type="protein sequence ID" value="KAK1143932.1"/>
    <property type="molecule type" value="Genomic_DNA"/>
</dbReference>
<accession>A0ACC3B0S4</accession>
<sequence>MRSGIPKPGAIPFLALLVFSLLSLVPSLAKEWDLYNLQVGYIGYQRHEARQAPRVKDDSIDIWSRLRTSRGRCQSWMIDDGSCQPPPPRHAGLDTPHRNSFEAATIFDDSAPYVDGPSTLTRGVRAFKALVKQLDSRPAPPLDPTDNTCETIPTRLTPAFSNSSISPVPLDHENTLPILSDDTIPAPQPGWHMRFRESWQQACRVGNDYLEKFTKYQLREKAVQSPVPSADKPSESQSTPPSTPSEEFVSETSLANGSSVDPGAPRIPSRVLSTQPPNPTVTTAGQSKNTGFGQDSEHMRGSCMAIVIALVAGVMWF</sequence>
<organism evidence="1 2">
    <name type="scientific">Aspergillus melleus</name>
    <dbReference type="NCBI Taxonomy" id="138277"/>
    <lineage>
        <taxon>Eukaryota</taxon>
        <taxon>Fungi</taxon>
        <taxon>Dikarya</taxon>
        <taxon>Ascomycota</taxon>
        <taxon>Pezizomycotina</taxon>
        <taxon>Eurotiomycetes</taxon>
        <taxon>Eurotiomycetidae</taxon>
        <taxon>Eurotiales</taxon>
        <taxon>Aspergillaceae</taxon>
        <taxon>Aspergillus</taxon>
        <taxon>Aspergillus subgen. Circumdati</taxon>
    </lineage>
</organism>
<gene>
    <name evidence="1" type="ORF">N8T08_005841</name>
</gene>